<protein>
    <submittedName>
        <fullName evidence="4">Putative glycerophosphocholine phosphodiesterase GPCPD1-like protein K10B3.6</fullName>
    </submittedName>
</protein>
<dbReference type="Pfam" id="PF00686">
    <property type="entry name" value="CBM_20"/>
    <property type="match status" value="1"/>
</dbReference>
<dbReference type="GO" id="GO:0047389">
    <property type="term" value="F:glycerophosphocholine phosphodiesterase activity"/>
    <property type="evidence" value="ECO:0007669"/>
    <property type="project" value="TreeGrafter"/>
</dbReference>
<dbReference type="InterPro" id="IPR030395">
    <property type="entry name" value="GP_PDE_dom"/>
</dbReference>
<feature type="domain" description="GP-PDE" evidence="3">
    <location>
        <begin position="302"/>
        <end position="596"/>
    </location>
</feature>
<dbReference type="Gene3D" id="2.60.40.10">
    <property type="entry name" value="Immunoglobulins"/>
    <property type="match status" value="1"/>
</dbReference>
<dbReference type="InterPro" id="IPR017946">
    <property type="entry name" value="PLC-like_Pdiesterase_TIM-brl"/>
</dbReference>
<gene>
    <name evidence="4" type="primary">GPC1B</name>
</gene>
<dbReference type="SUPFAM" id="SSF51695">
    <property type="entry name" value="PLC-like phosphodiesterases"/>
    <property type="match status" value="1"/>
</dbReference>
<evidence type="ECO:0000259" key="3">
    <source>
        <dbReference type="PROSITE" id="PS51704"/>
    </source>
</evidence>
<dbReference type="PROSITE" id="PS51166">
    <property type="entry name" value="CBM20"/>
    <property type="match status" value="1"/>
</dbReference>
<name>A0A034W4K9_BACDO</name>
<dbReference type="AlphaFoldDB" id="A0A034W4K9"/>
<dbReference type="Pfam" id="PF03009">
    <property type="entry name" value="GDPD"/>
    <property type="match status" value="1"/>
</dbReference>
<accession>A0A034W4K9</accession>
<dbReference type="InterPro" id="IPR013783">
    <property type="entry name" value="Ig-like_fold"/>
</dbReference>
<dbReference type="InterPro" id="IPR002044">
    <property type="entry name" value="CBM20"/>
</dbReference>
<dbReference type="PANTHER" id="PTHR22958">
    <property type="entry name" value="GLYCEROPHOSPHORYL DIESTER PHOSPHODIESTERASE"/>
    <property type="match status" value="1"/>
</dbReference>
<dbReference type="GO" id="GO:0046475">
    <property type="term" value="P:glycerophospholipid catabolic process"/>
    <property type="evidence" value="ECO:0007669"/>
    <property type="project" value="TreeGrafter"/>
</dbReference>
<dbReference type="SMART" id="SM01065">
    <property type="entry name" value="CBM_2"/>
    <property type="match status" value="1"/>
</dbReference>
<dbReference type="OrthoDB" id="1058301at2759"/>
<proteinExistence type="predicted"/>
<reference evidence="4" key="1">
    <citation type="journal article" date="2014" name="BMC Genomics">
        <title>Characterizing the developmental transcriptome of the oriental fruit fly, Bactrocera dorsalis (Diptera: Tephritidae) through comparative genomic analysis with Drosophila melanogaster utilizing modENCODE datasets.</title>
        <authorList>
            <person name="Geib S.M."/>
            <person name="Calla B."/>
            <person name="Hall B."/>
            <person name="Hou S."/>
            <person name="Manoukis N.C."/>
        </authorList>
    </citation>
    <scope>NUCLEOTIDE SEQUENCE</scope>
    <source>
        <strain evidence="4">Punador</strain>
    </source>
</reference>
<dbReference type="PROSITE" id="PS51704">
    <property type="entry name" value="GP_PDE"/>
    <property type="match status" value="1"/>
</dbReference>
<feature type="domain" description="CBM20" evidence="2">
    <location>
        <begin position="3"/>
        <end position="127"/>
    </location>
</feature>
<dbReference type="Gene3D" id="3.20.20.190">
    <property type="entry name" value="Phosphatidylinositol (PI) phosphodiesterase"/>
    <property type="match status" value="1"/>
</dbReference>
<dbReference type="GO" id="GO:2001070">
    <property type="term" value="F:starch binding"/>
    <property type="evidence" value="ECO:0007669"/>
    <property type="project" value="InterPro"/>
</dbReference>
<dbReference type="PANTHER" id="PTHR22958:SF1">
    <property type="entry name" value="GLYCEROPHOSPHOCHOLINE PHOSPHODIESTERASE GPCPD1"/>
    <property type="match status" value="1"/>
</dbReference>
<dbReference type="InterPro" id="IPR051578">
    <property type="entry name" value="GDPD"/>
</dbReference>
<evidence type="ECO:0000256" key="1">
    <source>
        <dbReference type="ARBA" id="ARBA00022801"/>
    </source>
</evidence>
<organism evidence="4">
    <name type="scientific">Bactrocera dorsalis</name>
    <name type="common">Oriental fruit fly</name>
    <name type="synonym">Dacus dorsalis</name>
    <dbReference type="NCBI Taxonomy" id="27457"/>
    <lineage>
        <taxon>Eukaryota</taxon>
        <taxon>Metazoa</taxon>
        <taxon>Ecdysozoa</taxon>
        <taxon>Arthropoda</taxon>
        <taxon>Hexapoda</taxon>
        <taxon>Insecta</taxon>
        <taxon>Pterygota</taxon>
        <taxon>Neoptera</taxon>
        <taxon>Endopterygota</taxon>
        <taxon>Diptera</taxon>
        <taxon>Brachycera</taxon>
        <taxon>Muscomorpha</taxon>
        <taxon>Tephritoidea</taxon>
        <taxon>Tephritidae</taxon>
        <taxon>Bactrocera</taxon>
        <taxon>Bactrocera</taxon>
    </lineage>
</organism>
<dbReference type="InterPro" id="IPR013784">
    <property type="entry name" value="Carb-bd-like_fold"/>
</dbReference>
<sequence length="620" mass="70141">MSESSVGQLQLTVEMAGARIAEHELVGVIGNKKTLGSWSIQAAPLLERSADDYNVWTANIMVPLNKWIRYRYFIGVLDEKTQTVQLRRWEVGERARELRLTEASAQTADRFGFITPERPKLRRAWLNVGSIVLFKLFGEALQCNAEDQLVEAGEVMQLKIEPLDAVNLHAIATSARAEIFYTTLQYGYSKLKAQPDFGIEYNAKALIYQIYMLNRKNVGFLLKLFAFNGATKCVRLLAQSYLPPEALEESEGVLDVTLLSPDTAAVELAKLEIQYLIINPTPNWQVKLNTTFTQFWPDHWKGMLIGHRGLGRSFVEHNAALTPLENTISSVKRAFEAGADMVEFDVMLTKDLVPIIYHDFYVMMCPNSSTIPSSANDIVRVPIVCLTYAELQAMQTYKVVGDSLIVCPAPDTVSDADERLFPTLQEFFERTNKMLGFNMEVKWPQELHAGGSQCPQHMDKNKYVDIILNVVKQLSWGRVCIFSSFDADTCIMLRYKQNIYPVLLLLESEPLLFTDPRTHCVQPGINTAKAFDLNGIATNASLLRKHPNAMAMAERQNKWVFLWGNQLDDCATIDLYRAEGVYALICDRLDLLLACNKRSIFGTDEQLKKLFELQRSCGCR</sequence>
<keyword evidence="1" id="KW-0378">Hydrolase</keyword>
<dbReference type="EMBL" id="GAKP01008411">
    <property type="protein sequence ID" value="JAC50541.1"/>
    <property type="molecule type" value="Transcribed_RNA"/>
</dbReference>
<evidence type="ECO:0000313" key="4">
    <source>
        <dbReference type="EMBL" id="JAC50541.1"/>
    </source>
</evidence>
<dbReference type="SUPFAM" id="SSF49452">
    <property type="entry name" value="Starch-binding domain-like"/>
    <property type="match status" value="1"/>
</dbReference>
<evidence type="ECO:0000259" key="2">
    <source>
        <dbReference type="PROSITE" id="PS51166"/>
    </source>
</evidence>
<dbReference type="CDD" id="cd08572">
    <property type="entry name" value="GDPD_GDE5_like"/>
    <property type="match status" value="1"/>
</dbReference>